<dbReference type="Gene3D" id="1.20.1600.10">
    <property type="entry name" value="Outer membrane efflux proteins (OEP)"/>
    <property type="match status" value="1"/>
</dbReference>
<dbReference type="SUPFAM" id="SSF56954">
    <property type="entry name" value="Outer membrane efflux proteins (OEP)"/>
    <property type="match status" value="1"/>
</dbReference>
<dbReference type="PROSITE" id="PS51257">
    <property type="entry name" value="PROKAR_LIPOPROTEIN"/>
    <property type="match status" value="1"/>
</dbReference>
<accession>A0A7Y7XBM1</accession>
<evidence type="ECO:0000256" key="2">
    <source>
        <dbReference type="ARBA" id="ARBA00022452"/>
    </source>
</evidence>
<sequence length="474" mass="50964">MRHWSSFFHASAFLAISACTPLTPDYKRPTDATINRPEVQGAFASNIGDTVTTSPPIDQWWLLYRNTELTNLVEKALSVNTDVRVAIANLARANAGLDVARDAQMPQLGLQAAPAYGRNSAEEKLTKGPLSNQRTYSISASVSYQVDLFGQVSRSIESAAARSDAARAAVAATRMTVAAQTAQSFISACTSGRELSVAQRAIDIQSQATRLAERQHSDGRVSSLDVTRSTTQEEQLRAILPGLEARRQEALYRLAVLTGLPPTDFPRNLAHCVQEPSLAAPIPTGDGRTLLARRPDVARAEAELHAATADLGVATADLYPRISLGVSGGSVGLMNNFLSDDTYKFSIGPLISWQFPNRGRAKAQVEGAQASIDAAYARFDGTVLAALQEVEIALNAYRRDIERLAPLMAANQSAAKASNDTRRLYSEGREGFLSVLDADRSLLAIEQNVAAQQTVIASDQIQLFLALGGGWRAP</sequence>
<dbReference type="InterPro" id="IPR010131">
    <property type="entry name" value="MdtP/NodT-like"/>
</dbReference>
<keyword evidence="2 8" id="KW-1134">Transmembrane beta strand</keyword>
<gene>
    <name evidence="9" type="ORF">HX882_07645</name>
</gene>
<organism evidence="9 10">
    <name type="scientific">Pseudomonas gingeri</name>
    <dbReference type="NCBI Taxonomy" id="117681"/>
    <lineage>
        <taxon>Bacteria</taxon>
        <taxon>Pseudomonadati</taxon>
        <taxon>Pseudomonadota</taxon>
        <taxon>Gammaproteobacteria</taxon>
        <taxon>Pseudomonadales</taxon>
        <taxon>Pseudomonadaceae</taxon>
        <taxon>Pseudomonas</taxon>
    </lineage>
</organism>
<comment type="similarity">
    <text evidence="1 8">Belongs to the outer membrane factor (OMF) (TC 1.B.17) family.</text>
</comment>
<evidence type="ECO:0000256" key="4">
    <source>
        <dbReference type="ARBA" id="ARBA00023136"/>
    </source>
</evidence>
<protein>
    <submittedName>
        <fullName evidence="9">Efflux transporter outer membrane subunit</fullName>
    </submittedName>
</protein>
<evidence type="ECO:0000256" key="6">
    <source>
        <dbReference type="ARBA" id="ARBA00023237"/>
    </source>
</evidence>
<keyword evidence="7 8" id="KW-0449">Lipoprotein</keyword>
<keyword evidence="4 8" id="KW-0472">Membrane</keyword>
<dbReference type="Gene3D" id="2.20.200.10">
    <property type="entry name" value="Outer membrane efflux proteins (OEP)"/>
    <property type="match status" value="1"/>
</dbReference>
<dbReference type="InterPro" id="IPR003423">
    <property type="entry name" value="OMP_efflux"/>
</dbReference>
<dbReference type="GO" id="GO:0009279">
    <property type="term" value="C:cell outer membrane"/>
    <property type="evidence" value="ECO:0007669"/>
    <property type="project" value="UniProtKB-SubCell"/>
</dbReference>
<evidence type="ECO:0000256" key="8">
    <source>
        <dbReference type="RuleBase" id="RU362097"/>
    </source>
</evidence>
<dbReference type="AlphaFoldDB" id="A0A7Y7XBM1"/>
<reference evidence="9 10" key="1">
    <citation type="submission" date="2020-04" db="EMBL/GenBank/DDBJ databases">
        <title>Molecular characterization of pseudomonads from Agaricus bisporus reveal novel blotch 2 pathogens in Western Europe.</title>
        <authorList>
            <person name="Taparia T."/>
            <person name="Krijger M."/>
            <person name="Haynes E."/>
            <person name="Elpinstone J.G."/>
            <person name="Noble R."/>
            <person name="Van Der Wolf J."/>
        </authorList>
    </citation>
    <scope>NUCLEOTIDE SEQUENCE [LARGE SCALE GENOMIC DNA]</scope>
    <source>
        <strain evidence="9 10">H7001</strain>
    </source>
</reference>
<dbReference type="PANTHER" id="PTHR30203:SF21">
    <property type="entry name" value="OUTER MEMBRANE COMPONENT OF MULTIDRUG EFFLUX PUMP-RELATED"/>
    <property type="match status" value="1"/>
</dbReference>
<dbReference type="Pfam" id="PF02321">
    <property type="entry name" value="OEP"/>
    <property type="match status" value="2"/>
</dbReference>
<evidence type="ECO:0000256" key="5">
    <source>
        <dbReference type="ARBA" id="ARBA00023139"/>
    </source>
</evidence>
<dbReference type="GO" id="GO:0015562">
    <property type="term" value="F:efflux transmembrane transporter activity"/>
    <property type="evidence" value="ECO:0007669"/>
    <property type="project" value="InterPro"/>
</dbReference>
<evidence type="ECO:0000313" key="9">
    <source>
        <dbReference type="EMBL" id="NWB95757.1"/>
    </source>
</evidence>
<comment type="caution">
    <text evidence="9">The sequence shown here is derived from an EMBL/GenBank/DDBJ whole genome shotgun (WGS) entry which is preliminary data.</text>
</comment>
<keyword evidence="6" id="KW-0998">Cell outer membrane</keyword>
<dbReference type="PANTHER" id="PTHR30203">
    <property type="entry name" value="OUTER MEMBRANE CATION EFFLUX PROTEIN"/>
    <property type="match status" value="1"/>
</dbReference>
<keyword evidence="3 8" id="KW-0812">Transmembrane</keyword>
<evidence type="ECO:0000313" key="10">
    <source>
        <dbReference type="Proteomes" id="UP000539985"/>
    </source>
</evidence>
<dbReference type="EMBL" id="JACAQB010000004">
    <property type="protein sequence ID" value="NWB95757.1"/>
    <property type="molecule type" value="Genomic_DNA"/>
</dbReference>
<evidence type="ECO:0000256" key="7">
    <source>
        <dbReference type="ARBA" id="ARBA00023288"/>
    </source>
</evidence>
<dbReference type="RefSeq" id="WP_177101024.1">
    <property type="nucleotide sequence ID" value="NZ_JACAOS010000033.1"/>
</dbReference>
<comment type="subcellular location">
    <subcellularLocation>
        <location evidence="8">Cell outer membrane</location>
        <topology evidence="8">Lipid-anchor</topology>
    </subcellularLocation>
</comment>
<dbReference type="Proteomes" id="UP000539985">
    <property type="component" value="Unassembled WGS sequence"/>
</dbReference>
<evidence type="ECO:0000256" key="3">
    <source>
        <dbReference type="ARBA" id="ARBA00022692"/>
    </source>
</evidence>
<name>A0A7Y7XBM1_9PSED</name>
<dbReference type="NCBIfam" id="TIGR01845">
    <property type="entry name" value="outer_NodT"/>
    <property type="match status" value="1"/>
</dbReference>
<keyword evidence="5 8" id="KW-0564">Palmitate</keyword>
<proteinExistence type="inferred from homology"/>
<evidence type="ECO:0000256" key="1">
    <source>
        <dbReference type="ARBA" id="ARBA00007613"/>
    </source>
</evidence>